<sequence>MTDEGLVITGISKSFGGVRVLRDVSLRARPGAVTALIGPNGAGKTTLANIVSGFERPDAGRIDVSGHDLTRRGPDRRATAGLARTFQNLEIFTGLTVIDNVVMGAYGRGGAGLLSAVVGLPRARRADRRARAAAEELLDRFRLTALADAPVESLPFGQAKLVELARVLALEPRVVVLDEPVAGLPAESVRAVGEQVTRMAGAGAAVLLIEHNMRLVMEISDHIAVLDHGELLMEGEPAEVRADPRVIEAYLGPDADRIAPRRES</sequence>
<keyword evidence="2" id="KW-0547">Nucleotide-binding</keyword>
<dbReference type="RefSeq" id="WP_358133473.1">
    <property type="nucleotide sequence ID" value="NZ_JBFALK010000008.1"/>
</dbReference>
<keyword evidence="1" id="KW-0813">Transport</keyword>
<dbReference type="SUPFAM" id="SSF52540">
    <property type="entry name" value="P-loop containing nucleoside triphosphate hydrolases"/>
    <property type="match status" value="1"/>
</dbReference>
<accession>A0ABV3GFV7</accession>
<dbReference type="CDD" id="cd03219">
    <property type="entry name" value="ABC_Mj1267_LivG_branched"/>
    <property type="match status" value="1"/>
</dbReference>
<organism evidence="5 6">
    <name type="scientific">Microtetraspora glauca</name>
    <dbReference type="NCBI Taxonomy" id="1996"/>
    <lineage>
        <taxon>Bacteria</taxon>
        <taxon>Bacillati</taxon>
        <taxon>Actinomycetota</taxon>
        <taxon>Actinomycetes</taxon>
        <taxon>Streptosporangiales</taxon>
        <taxon>Streptosporangiaceae</taxon>
        <taxon>Microtetraspora</taxon>
    </lineage>
</organism>
<dbReference type="SMART" id="SM00382">
    <property type="entry name" value="AAA"/>
    <property type="match status" value="1"/>
</dbReference>
<dbReference type="InterPro" id="IPR032823">
    <property type="entry name" value="BCA_ABC_TP_C"/>
</dbReference>
<evidence type="ECO:0000313" key="6">
    <source>
        <dbReference type="Proteomes" id="UP001551675"/>
    </source>
</evidence>
<dbReference type="EMBL" id="JBFALK010000008">
    <property type="protein sequence ID" value="MEV0970182.1"/>
    <property type="molecule type" value="Genomic_DNA"/>
</dbReference>
<evidence type="ECO:0000256" key="3">
    <source>
        <dbReference type="ARBA" id="ARBA00022840"/>
    </source>
</evidence>
<dbReference type="GO" id="GO:0005524">
    <property type="term" value="F:ATP binding"/>
    <property type="evidence" value="ECO:0007669"/>
    <property type="project" value="UniProtKB-KW"/>
</dbReference>
<keyword evidence="3 5" id="KW-0067">ATP-binding</keyword>
<keyword evidence="6" id="KW-1185">Reference proteome</keyword>
<evidence type="ECO:0000259" key="4">
    <source>
        <dbReference type="PROSITE" id="PS50893"/>
    </source>
</evidence>
<protein>
    <submittedName>
        <fullName evidence="5">ABC transporter ATP-binding protein</fullName>
    </submittedName>
</protein>
<evidence type="ECO:0000313" key="5">
    <source>
        <dbReference type="EMBL" id="MEV0970182.1"/>
    </source>
</evidence>
<dbReference type="InterPro" id="IPR003593">
    <property type="entry name" value="AAA+_ATPase"/>
</dbReference>
<name>A0ABV3GFV7_MICGL</name>
<gene>
    <name evidence="5" type="ORF">AB0I59_16215</name>
</gene>
<feature type="domain" description="ABC transporter" evidence="4">
    <location>
        <begin position="6"/>
        <end position="253"/>
    </location>
</feature>
<dbReference type="PANTHER" id="PTHR45772">
    <property type="entry name" value="CONSERVED COMPONENT OF ABC TRANSPORTER FOR NATURAL AMINO ACIDS-RELATED"/>
    <property type="match status" value="1"/>
</dbReference>
<dbReference type="InterPro" id="IPR051120">
    <property type="entry name" value="ABC_AA/LPS_Transport"/>
</dbReference>
<comment type="caution">
    <text evidence="5">The sequence shown here is derived from an EMBL/GenBank/DDBJ whole genome shotgun (WGS) entry which is preliminary data.</text>
</comment>
<dbReference type="Gene3D" id="3.40.50.300">
    <property type="entry name" value="P-loop containing nucleotide triphosphate hydrolases"/>
    <property type="match status" value="1"/>
</dbReference>
<reference evidence="5 6" key="1">
    <citation type="submission" date="2024-06" db="EMBL/GenBank/DDBJ databases">
        <title>The Natural Products Discovery Center: Release of the First 8490 Sequenced Strains for Exploring Actinobacteria Biosynthetic Diversity.</title>
        <authorList>
            <person name="Kalkreuter E."/>
            <person name="Kautsar S.A."/>
            <person name="Yang D."/>
            <person name="Bader C.D."/>
            <person name="Teijaro C.N."/>
            <person name="Fluegel L."/>
            <person name="Davis C.M."/>
            <person name="Simpson J.R."/>
            <person name="Lauterbach L."/>
            <person name="Steele A.D."/>
            <person name="Gui C."/>
            <person name="Meng S."/>
            <person name="Li G."/>
            <person name="Viehrig K."/>
            <person name="Ye F."/>
            <person name="Su P."/>
            <person name="Kiefer A.F."/>
            <person name="Nichols A."/>
            <person name="Cepeda A.J."/>
            <person name="Yan W."/>
            <person name="Fan B."/>
            <person name="Jiang Y."/>
            <person name="Adhikari A."/>
            <person name="Zheng C.-J."/>
            <person name="Schuster L."/>
            <person name="Cowan T.M."/>
            <person name="Smanski M.J."/>
            <person name="Chevrette M.G."/>
            <person name="De Carvalho L.P.S."/>
            <person name="Shen B."/>
        </authorList>
    </citation>
    <scope>NUCLEOTIDE SEQUENCE [LARGE SCALE GENOMIC DNA]</scope>
    <source>
        <strain evidence="5 6">NPDC050100</strain>
    </source>
</reference>
<dbReference type="PANTHER" id="PTHR45772:SF1">
    <property type="entry name" value="ABC TRANSPORTER ATP-BINDING PROTEIN"/>
    <property type="match status" value="1"/>
</dbReference>
<evidence type="ECO:0000256" key="1">
    <source>
        <dbReference type="ARBA" id="ARBA00022448"/>
    </source>
</evidence>
<dbReference type="InterPro" id="IPR027417">
    <property type="entry name" value="P-loop_NTPase"/>
</dbReference>
<dbReference type="InterPro" id="IPR003439">
    <property type="entry name" value="ABC_transporter-like_ATP-bd"/>
</dbReference>
<dbReference type="Proteomes" id="UP001551675">
    <property type="component" value="Unassembled WGS sequence"/>
</dbReference>
<proteinExistence type="predicted"/>
<dbReference type="Pfam" id="PF00005">
    <property type="entry name" value="ABC_tran"/>
    <property type="match status" value="1"/>
</dbReference>
<evidence type="ECO:0000256" key="2">
    <source>
        <dbReference type="ARBA" id="ARBA00022741"/>
    </source>
</evidence>
<dbReference type="Pfam" id="PF12399">
    <property type="entry name" value="BCA_ABC_TP_C"/>
    <property type="match status" value="1"/>
</dbReference>
<dbReference type="PROSITE" id="PS50893">
    <property type="entry name" value="ABC_TRANSPORTER_2"/>
    <property type="match status" value="1"/>
</dbReference>